<evidence type="ECO:0000256" key="3">
    <source>
        <dbReference type="ARBA" id="ARBA00022989"/>
    </source>
</evidence>
<gene>
    <name evidence="10" type="primary">LOC111138074</name>
</gene>
<dbReference type="PROSITE" id="PS51225">
    <property type="entry name" value="MARVEL"/>
    <property type="match status" value="1"/>
</dbReference>
<dbReference type="Proteomes" id="UP000694844">
    <property type="component" value="Chromosome 5"/>
</dbReference>
<keyword evidence="9" id="KW-1185">Reference proteome</keyword>
<keyword evidence="2 5" id="KW-0812">Transmembrane</keyword>
<feature type="region of interest" description="Disordered" evidence="6">
    <location>
        <begin position="1"/>
        <end position="39"/>
    </location>
</feature>
<feature type="domain" description="MARVEL" evidence="8">
    <location>
        <begin position="64"/>
        <end position="210"/>
    </location>
</feature>
<feature type="transmembrane region" description="Helical" evidence="7">
    <location>
        <begin position="109"/>
        <end position="127"/>
    </location>
</feature>
<comment type="subcellular location">
    <subcellularLocation>
        <location evidence="1">Membrane</location>
        <topology evidence="1">Multi-pass membrane protein</topology>
    </subcellularLocation>
</comment>
<evidence type="ECO:0000256" key="4">
    <source>
        <dbReference type="ARBA" id="ARBA00023136"/>
    </source>
</evidence>
<dbReference type="OrthoDB" id="6347385at2759"/>
<proteinExistence type="predicted"/>
<dbReference type="KEGG" id="cvn:111138074"/>
<name>A0A8B8EZZ8_CRAVI</name>
<dbReference type="GeneID" id="111138074"/>
<dbReference type="RefSeq" id="XP_022345584.1">
    <property type="nucleotide sequence ID" value="XM_022489876.1"/>
</dbReference>
<feature type="compositionally biased region" description="Basic and acidic residues" evidence="6">
    <location>
        <begin position="1"/>
        <end position="17"/>
    </location>
</feature>
<dbReference type="InterPro" id="IPR008253">
    <property type="entry name" value="Marvel"/>
</dbReference>
<evidence type="ECO:0000256" key="2">
    <source>
        <dbReference type="ARBA" id="ARBA00022692"/>
    </source>
</evidence>
<protein>
    <submittedName>
        <fullName evidence="10">Uncharacterized protein LOC111138074</fullName>
    </submittedName>
</protein>
<sequence length="231" mass="26296">MERKSQDGINKLSERPRVTTASSASITNPNYCGPEEEEGRGGRVQQMQCLDEGNMVIIYCNTDYLFSCSGAIRLLQVFLSLCCLLALVTCSGPDGGDFLSLPQSWRPRALLFVIVWTSLTGLSLWGVKVTGLDQMLPISWWLLDFLLYSTFSFSYLVSTSILANYIEHLKLIENDLPRGLFTKFLISVVLGYICVLLYGFTAFVGYRRWRIQCHLFKRRKLLESEDFLELL</sequence>
<feature type="transmembrane region" description="Helical" evidence="7">
    <location>
        <begin position="184"/>
        <end position="206"/>
    </location>
</feature>
<reference evidence="10" key="1">
    <citation type="submission" date="2025-08" db="UniProtKB">
        <authorList>
            <consortium name="RefSeq"/>
        </authorList>
    </citation>
    <scope>IDENTIFICATION</scope>
    <source>
        <tissue evidence="10">Whole sample</tissue>
    </source>
</reference>
<organism evidence="9 10">
    <name type="scientific">Crassostrea virginica</name>
    <name type="common">Eastern oyster</name>
    <dbReference type="NCBI Taxonomy" id="6565"/>
    <lineage>
        <taxon>Eukaryota</taxon>
        <taxon>Metazoa</taxon>
        <taxon>Spiralia</taxon>
        <taxon>Lophotrochozoa</taxon>
        <taxon>Mollusca</taxon>
        <taxon>Bivalvia</taxon>
        <taxon>Autobranchia</taxon>
        <taxon>Pteriomorphia</taxon>
        <taxon>Ostreida</taxon>
        <taxon>Ostreoidea</taxon>
        <taxon>Ostreidae</taxon>
        <taxon>Crassostrea</taxon>
    </lineage>
</organism>
<feature type="transmembrane region" description="Helical" evidence="7">
    <location>
        <begin position="64"/>
        <end position="89"/>
    </location>
</feature>
<accession>A0A8B8EZZ8</accession>
<keyword evidence="3 7" id="KW-1133">Transmembrane helix</keyword>
<feature type="compositionally biased region" description="Polar residues" evidence="6">
    <location>
        <begin position="19"/>
        <end position="30"/>
    </location>
</feature>
<evidence type="ECO:0000313" key="9">
    <source>
        <dbReference type="Proteomes" id="UP000694844"/>
    </source>
</evidence>
<evidence type="ECO:0000256" key="7">
    <source>
        <dbReference type="SAM" id="Phobius"/>
    </source>
</evidence>
<keyword evidence="4 5" id="KW-0472">Membrane</keyword>
<evidence type="ECO:0000256" key="6">
    <source>
        <dbReference type="SAM" id="MobiDB-lite"/>
    </source>
</evidence>
<evidence type="ECO:0000259" key="8">
    <source>
        <dbReference type="PROSITE" id="PS51225"/>
    </source>
</evidence>
<evidence type="ECO:0000256" key="1">
    <source>
        <dbReference type="ARBA" id="ARBA00004141"/>
    </source>
</evidence>
<dbReference type="AlphaFoldDB" id="A0A8B8EZZ8"/>
<evidence type="ECO:0000256" key="5">
    <source>
        <dbReference type="PROSITE-ProRule" id="PRU00581"/>
    </source>
</evidence>
<dbReference type="GO" id="GO:0016020">
    <property type="term" value="C:membrane"/>
    <property type="evidence" value="ECO:0007669"/>
    <property type="project" value="UniProtKB-SubCell"/>
</dbReference>
<feature type="transmembrane region" description="Helical" evidence="7">
    <location>
        <begin position="139"/>
        <end position="164"/>
    </location>
</feature>
<evidence type="ECO:0000313" key="10">
    <source>
        <dbReference type="RefSeq" id="XP_022345584.1"/>
    </source>
</evidence>